<name>A0ABT9IS77_9MICC</name>
<dbReference type="Proteomes" id="UP001232725">
    <property type="component" value="Unassembled WGS sequence"/>
</dbReference>
<organism evidence="1 2">
    <name type="scientific">Arthrobacter horti</name>
    <dbReference type="NCBI Taxonomy" id="3068273"/>
    <lineage>
        <taxon>Bacteria</taxon>
        <taxon>Bacillati</taxon>
        <taxon>Actinomycetota</taxon>
        <taxon>Actinomycetes</taxon>
        <taxon>Micrococcales</taxon>
        <taxon>Micrococcaceae</taxon>
        <taxon>Arthrobacter</taxon>
    </lineage>
</organism>
<gene>
    <name evidence="1" type="ORF">Q9R02_14980</name>
</gene>
<evidence type="ECO:0000313" key="2">
    <source>
        <dbReference type="Proteomes" id="UP001232725"/>
    </source>
</evidence>
<comment type="caution">
    <text evidence="1">The sequence shown here is derived from an EMBL/GenBank/DDBJ whole genome shotgun (WGS) entry which is preliminary data.</text>
</comment>
<sequence>MIPILSPAVPRHQILRIAAATSLLAATLSGCANEALAPLDVSRVESKTPADSISYAAGVYGGWWDKAPLPGQPANLVLYSTKTGRVVQTVGSPDPLSAKNMESLKSPKWAENLIIVMDPSANSVVDAFAIDANGNPANRSTRAVKTGGYDGWWNSTPADGHTAGLPVETVQVNTDTSQVVDAYNRTTKITRVSYTVVPDPAWPKHSIVIIDTSTGKVIANFKINADGSPMGSGGRGDVAR</sequence>
<dbReference type="EMBL" id="JAVALS010000015">
    <property type="protein sequence ID" value="MDP5228465.1"/>
    <property type="molecule type" value="Genomic_DNA"/>
</dbReference>
<evidence type="ECO:0008006" key="3">
    <source>
        <dbReference type="Google" id="ProtNLM"/>
    </source>
</evidence>
<evidence type="ECO:0000313" key="1">
    <source>
        <dbReference type="EMBL" id="MDP5228465.1"/>
    </source>
</evidence>
<reference evidence="1 2" key="1">
    <citation type="submission" date="2023-08" db="EMBL/GenBank/DDBJ databases">
        <title>Arthrobacter horti sp. nov., isolated from forest soil.</title>
        <authorList>
            <person name="Park M."/>
        </authorList>
    </citation>
    <scope>NUCLEOTIDE SEQUENCE [LARGE SCALE GENOMIC DNA]</scope>
    <source>
        <strain evidence="1 2">YJM1</strain>
    </source>
</reference>
<proteinExistence type="predicted"/>
<dbReference type="RefSeq" id="WP_305997511.1">
    <property type="nucleotide sequence ID" value="NZ_JAVALS010000015.1"/>
</dbReference>
<protein>
    <recommendedName>
        <fullName evidence="3">Lipoprotein</fullName>
    </recommendedName>
</protein>
<keyword evidence="2" id="KW-1185">Reference proteome</keyword>
<accession>A0ABT9IS77</accession>